<evidence type="ECO:0000256" key="5">
    <source>
        <dbReference type="ARBA" id="ARBA00022679"/>
    </source>
</evidence>
<evidence type="ECO:0000256" key="3">
    <source>
        <dbReference type="ARBA" id="ARBA00011738"/>
    </source>
</evidence>
<evidence type="ECO:0000259" key="8">
    <source>
        <dbReference type="Pfam" id="PF00155"/>
    </source>
</evidence>
<reference evidence="9" key="1">
    <citation type="journal article" date="2023" name="Mol. Biol. Evol.">
        <title>Third-Generation Sequencing Reveals the Adaptive Role of the Epigenome in Three Deep-Sea Polychaetes.</title>
        <authorList>
            <person name="Perez M."/>
            <person name="Aroh O."/>
            <person name="Sun Y."/>
            <person name="Lan Y."/>
            <person name="Juniper S.K."/>
            <person name="Young C.R."/>
            <person name="Angers B."/>
            <person name="Qian P.Y."/>
        </authorList>
    </citation>
    <scope>NUCLEOTIDE SEQUENCE</scope>
    <source>
        <strain evidence="9">P08H-3</strain>
    </source>
</reference>
<dbReference type="PANTHER" id="PTHR11879:SF55">
    <property type="entry name" value="GLUTAMATE OXALOACETATE TRANSAMINASE 1, ISOFORM B"/>
    <property type="match status" value="1"/>
</dbReference>
<sequence>MAGWFNNVDLAPAIEVFQLTARYREDTDPHKVNLGVGAYRTDEGQPWVLPVVRNVEAMKAADQTLNHEYLPIVGKPDYRKAGVELLLGKASPAVTQNRVDAIQALGGTGALRIGFDFLKNRLGMDVIYISKPTWGNHRGIAKSLGYSKIVEYHYWNEEKMCLNFDGFKADLESAPPKSVIVLHACAHNPTGVDPTHEQWEQLAEIMKRKQLFPLFDCAYQGFATGDLDNDAWPVRRFVELGFEMFAAQSFSKNFGLYNERVGNLIFISSSSSSIPMIRSQMEIIVRTTWSNPPSHGCHIVATVLNNPSLRDEWETNLKTMANRILQMRQLLFDKLKVLGHRWQHVIDQKGMFSYTGLNKQQCDFLVNRKHIYLLGSGRVNMCGLTTKNMDYVAQAIHEALTTIKDDPKL</sequence>
<dbReference type="GO" id="GO:0004069">
    <property type="term" value="F:L-aspartate:2-oxoglutarate aminotransferase activity"/>
    <property type="evidence" value="ECO:0007669"/>
    <property type="project" value="UniProtKB-EC"/>
</dbReference>
<comment type="caution">
    <text evidence="9">The sequence shown here is derived from an EMBL/GenBank/DDBJ whole genome shotgun (WGS) entry which is preliminary data.</text>
</comment>
<dbReference type="SUPFAM" id="SSF53383">
    <property type="entry name" value="PLP-dependent transferases"/>
    <property type="match status" value="1"/>
</dbReference>
<dbReference type="GO" id="GO:0005829">
    <property type="term" value="C:cytosol"/>
    <property type="evidence" value="ECO:0007669"/>
    <property type="project" value="TreeGrafter"/>
</dbReference>
<evidence type="ECO:0000256" key="1">
    <source>
        <dbReference type="ARBA" id="ARBA00001933"/>
    </source>
</evidence>
<comment type="similarity">
    <text evidence="2">Belongs to the class-I pyridoxal-phosphate-dependent aminotransferase family.</text>
</comment>
<dbReference type="FunFam" id="3.90.1150.10:FF:000001">
    <property type="entry name" value="Aspartate aminotransferase"/>
    <property type="match status" value="1"/>
</dbReference>
<gene>
    <name evidence="9" type="ORF">LSH36_788g03001</name>
</gene>
<evidence type="ECO:0000313" key="9">
    <source>
        <dbReference type="EMBL" id="KAK2144080.1"/>
    </source>
</evidence>
<dbReference type="Gene3D" id="3.90.1150.10">
    <property type="entry name" value="Aspartate Aminotransferase, domain 1"/>
    <property type="match status" value="1"/>
</dbReference>
<dbReference type="AlphaFoldDB" id="A0AAD9J1U0"/>
<comment type="cofactor">
    <cofactor evidence="1">
        <name>pyridoxal 5'-phosphate</name>
        <dbReference type="ChEBI" id="CHEBI:597326"/>
    </cofactor>
</comment>
<dbReference type="FunFam" id="3.40.640.10:FF:000066">
    <property type="entry name" value="Aspartate aminotransferase"/>
    <property type="match status" value="1"/>
</dbReference>
<dbReference type="EC" id="2.6.1.1" evidence="7"/>
<evidence type="ECO:0000256" key="2">
    <source>
        <dbReference type="ARBA" id="ARBA00007441"/>
    </source>
</evidence>
<keyword evidence="5 7" id="KW-0808">Transferase</keyword>
<dbReference type="InterPro" id="IPR015422">
    <property type="entry name" value="PyrdxlP-dep_Trfase_small"/>
</dbReference>
<evidence type="ECO:0000256" key="6">
    <source>
        <dbReference type="ARBA" id="ARBA00022898"/>
    </source>
</evidence>
<comment type="catalytic activity">
    <reaction evidence="7">
        <text>L-aspartate + 2-oxoglutarate = oxaloacetate + L-glutamate</text>
        <dbReference type="Rhea" id="RHEA:21824"/>
        <dbReference type="ChEBI" id="CHEBI:16452"/>
        <dbReference type="ChEBI" id="CHEBI:16810"/>
        <dbReference type="ChEBI" id="CHEBI:29985"/>
        <dbReference type="ChEBI" id="CHEBI:29991"/>
        <dbReference type="EC" id="2.6.1.1"/>
    </reaction>
</comment>
<dbReference type="InterPro" id="IPR015421">
    <property type="entry name" value="PyrdxlP-dep_Trfase_major"/>
</dbReference>
<dbReference type="PROSITE" id="PS00105">
    <property type="entry name" value="AA_TRANSFER_CLASS_1"/>
    <property type="match status" value="1"/>
</dbReference>
<dbReference type="InterPro" id="IPR004839">
    <property type="entry name" value="Aminotransferase_I/II_large"/>
</dbReference>
<dbReference type="InterPro" id="IPR000796">
    <property type="entry name" value="Asp_trans"/>
</dbReference>
<dbReference type="CDD" id="cd00609">
    <property type="entry name" value="AAT_like"/>
    <property type="match status" value="1"/>
</dbReference>
<dbReference type="PANTHER" id="PTHR11879">
    <property type="entry name" value="ASPARTATE AMINOTRANSFERASE"/>
    <property type="match status" value="1"/>
</dbReference>
<proteinExistence type="inferred from homology"/>
<dbReference type="InterPro" id="IPR004838">
    <property type="entry name" value="NHTrfase_class1_PyrdxlP-BS"/>
</dbReference>
<dbReference type="InterPro" id="IPR015424">
    <property type="entry name" value="PyrdxlP-dep_Trfase"/>
</dbReference>
<name>A0AAD9J1U0_9ANNE</name>
<comment type="subunit">
    <text evidence="3 7">Homodimer.</text>
</comment>
<evidence type="ECO:0000313" key="10">
    <source>
        <dbReference type="Proteomes" id="UP001208570"/>
    </source>
</evidence>
<evidence type="ECO:0000256" key="4">
    <source>
        <dbReference type="ARBA" id="ARBA00022576"/>
    </source>
</evidence>
<dbReference type="GO" id="GO:0030170">
    <property type="term" value="F:pyridoxal phosphate binding"/>
    <property type="evidence" value="ECO:0007669"/>
    <property type="project" value="InterPro"/>
</dbReference>
<dbReference type="Pfam" id="PF00155">
    <property type="entry name" value="Aminotran_1_2"/>
    <property type="match status" value="1"/>
</dbReference>
<feature type="domain" description="Aminotransferase class I/classII large" evidence="8">
    <location>
        <begin position="30"/>
        <end position="396"/>
    </location>
</feature>
<dbReference type="Gene3D" id="3.40.640.10">
    <property type="entry name" value="Type I PLP-dependent aspartate aminotransferase-like (Major domain)"/>
    <property type="match status" value="1"/>
</dbReference>
<evidence type="ECO:0000256" key="7">
    <source>
        <dbReference type="RuleBase" id="RU000480"/>
    </source>
</evidence>
<keyword evidence="4 7" id="KW-0032">Aminotransferase</keyword>
<accession>A0AAD9J1U0</accession>
<comment type="miscellaneous">
    <text evidence="7">In eukaryotes there are cytoplasmic, mitochondrial and chloroplastic isozymes.</text>
</comment>
<dbReference type="PRINTS" id="PR00799">
    <property type="entry name" value="TRANSAMINASE"/>
</dbReference>
<dbReference type="EMBL" id="JAODUP010000788">
    <property type="protein sequence ID" value="KAK2144080.1"/>
    <property type="molecule type" value="Genomic_DNA"/>
</dbReference>
<organism evidence="9 10">
    <name type="scientific">Paralvinella palmiformis</name>
    <dbReference type="NCBI Taxonomy" id="53620"/>
    <lineage>
        <taxon>Eukaryota</taxon>
        <taxon>Metazoa</taxon>
        <taxon>Spiralia</taxon>
        <taxon>Lophotrochozoa</taxon>
        <taxon>Annelida</taxon>
        <taxon>Polychaeta</taxon>
        <taxon>Sedentaria</taxon>
        <taxon>Canalipalpata</taxon>
        <taxon>Terebellida</taxon>
        <taxon>Terebelliformia</taxon>
        <taxon>Alvinellidae</taxon>
        <taxon>Paralvinella</taxon>
    </lineage>
</organism>
<dbReference type="Proteomes" id="UP001208570">
    <property type="component" value="Unassembled WGS sequence"/>
</dbReference>
<dbReference type="NCBIfam" id="NF006719">
    <property type="entry name" value="PRK09257.1"/>
    <property type="match status" value="1"/>
</dbReference>
<keyword evidence="6" id="KW-0663">Pyridoxal phosphate</keyword>
<protein>
    <recommendedName>
        <fullName evidence="7">Aspartate aminotransferase</fullName>
        <ecNumber evidence="7">2.6.1.1</ecNumber>
    </recommendedName>
</protein>
<dbReference type="GO" id="GO:0006532">
    <property type="term" value="P:aspartate biosynthetic process"/>
    <property type="evidence" value="ECO:0007669"/>
    <property type="project" value="TreeGrafter"/>
</dbReference>
<keyword evidence="10" id="KW-1185">Reference proteome</keyword>